<evidence type="ECO:0000313" key="8">
    <source>
        <dbReference type="EMBL" id="MFC2969964.1"/>
    </source>
</evidence>
<evidence type="ECO:0000256" key="4">
    <source>
        <dbReference type="ARBA" id="ARBA00022801"/>
    </source>
</evidence>
<dbReference type="Gene3D" id="3.90.79.10">
    <property type="entry name" value="Nucleoside Triphosphate Pyrophosphohydrolase"/>
    <property type="match status" value="1"/>
</dbReference>
<keyword evidence="5" id="KW-0460">Magnesium</keyword>
<feature type="domain" description="Nudix hydrolase" evidence="7">
    <location>
        <begin position="40"/>
        <end position="176"/>
    </location>
</feature>
<dbReference type="Proteomes" id="UP001595443">
    <property type="component" value="Unassembled WGS sequence"/>
</dbReference>
<dbReference type="Pfam" id="PF00293">
    <property type="entry name" value="NUDIX"/>
    <property type="match status" value="1"/>
</dbReference>
<comment type="cofactor">
    <cofactor evidence="2">
        <name>Mg(2+)</name>
        <dbReference type="ChEBI" id="CHEBI:18420"/>
    </cofactor>
</comment>
<name>A0ABV7AKK6_9RHOB</name>
<dbReference type="PROSITE" id="PS51462">
    <property type="entry name" value="NUDIX"/>
    <property type="match status" value="1"/>
</dbReference>
<keyword evidence="4" id="KW-0378">Hydrolase</keyword>
<accession>A0ABV7AKK6</accession>
<comment type="caution">
    <text evidence="8">The sequence shown here is derived from an EMBL/GenBank/DDBJ whole genome shotgun (WGS) entry which is preliminary data.</text>
</comment>
<gene>
    <name evidence="8" type="ORF">ACFOES_17850</name>
</gene>
<evidence type="ECO:0000256" key="3">
    <source>
        <dbReference type="ARBA" id="ARBA00022723"/>
    </source>
</evidence>
<dbReference type="InterPro" id="IPR015797">
    <property type="entry name" value="NUDIX_hydrolase-like_dom_sf"/>
</dbReference>
<keyword evidence="9" id="KW-1185">Reference proteome</keyword>
<reference evidence="9" key="1">
    <citation type="journal article" date="2019" name="Int. J. Syst. Evol. Microbiol.">
        <title>The Global Catalogue of Microorganisms (GCM) 10K type strain sequencing project: providing services to taxonomists for standard genome sequencing and annotation.</title>
        <authorList>
            <consortium name="The Broad Institute Genomics Platform"/>
            <consortium name="The Broad Institute Genome Sequencing Center for Infectious Disease"/>
            <person name="Wu L."/>
            <person name="Ma J."/>
        </authorList>
    </citation>
    <scope>NUCLEOTIDE SEQUENCE [LARGE SCALE GENOMIC DNA]</scope>
    <source>
        <strain evidence="9">KCTC 62192</strain>
    </source>
</reference>
<keyword evidence="6" id="KW-0464">Manganese</keyword>
<sequence>MRVTTTDPFALLWRALERPTGASSDFDLNPDYVPPADRVLRPAGVLVPFLETERGLRVILTKRSSRLKHHPGQIAFPGGKVDPGDADAIAAALREAQEEIGLDPANVEVMGDLPAHETVTNFTVTPVLGRVRAPFAPRPEAGEVEEVFDVPLAHLAKIANYRVERRWWRGQWRNYYAVPYGPYYIWGATARILRGLAERMKG</sequence>
<organism evidence="8 9">
    <name type="scientific">Acidimangrovimonas pyrenivorans</name>
    <dbReference type="NCBI Taxonomy" id="2030798"/>
    <lineage>
        <taxon>Bacteria</taxon>
        <taxon>Pseudomonadati</taxon>
        <taxon>Pseudomonadota</taxon>
        <taxon>Alphaproteobacteria</taxon>
        <taxon>Rhodobacterales</taxon>
        <taxon>Paracoccaceae</taxon>
        <taxon>Acidimangrovimonas</taxon>
    </lineage>
</organism>
<evidence type="ECO:0000259" key="7">
    <source>
        <dbReference type="PROSITE" id="PS51462"/>
    </source>
</evidence>
<dbReference type="InterPro" id="IPR000086">
    <property type="entry name" value="NUDIX_hydrolase_dom"/>
</dbReference>
<dbReference type="InterPro" id="IPR045121">
    <property type="entry name" value="CoAse"/>
</dbReference>
<protein>
    <submittedName>
        <fullName evidence="8">CoA pyrophosphatase</fullName>
    </submittedName>
</protein>
<dbReference type="EMBL" id="JBHRSK010000016">
    <property type="protein sequence ID" value="MFC2969964.1"/>
    <property type="molecule type" value="Genomic_DNA"/>
</dbReference>
<dbReference type="NCBIfam" id="NF007980">
    <property type="entry name" value="PRK10707.1"/>
    <property type="match status" value="1"/>
</dbReference>
<evidence type="ECO:0000256" key="5">
    <source>
        <dbReference type="ARBA" id="ARBA00022842"/>
    </source>
</evidence>
<evidence type="ECO:0000256" key="1">
    <source>
        <dbReference type="ARBA" id="ARBA00001936"/>
    </source>
</evidence>
<evidence type="ECO:0000256" key="2">
    <source>
        <dbReference type="ARBA" id="ARBA00001946"/>
    </source>
</evidence>
<comment type="cofactor">
    <cofactor evidence="1">
        <name>Mn(2+)</name>
        <dbReference type="ChEBI" id="CHEBI:29035"/>
    </cofactor>
</comment>
<evidence type="ECO:0000256" key="6">
    <source>
        <dbReference type="ARBA" id="ARBA00023211"/>
    </source>
</evidence>
<dbReference type="RefSeq" id="WP_377834724.1">
    <property type="nucleotide sequence ID" value="NZ_JBHRSK010000016.1"/>
</dbReference>
<evidence type="ECO:0000313" key="9">
    <source>
        <dbReference type="Proteomes" id="UP001595443"/>
    </source>
</evidence>
<proteinExistence type="predicted"/>
<dbReference type="SUPFAM" id="SSF55811">
    <property type="entry name" value="Nudix"/>
    <property type="match status" value="1"/>
</dbReference>
<dbReference type="PANTHER" id="PTHR12992:SF11">
    <property type="entry name" value="MITOCHONDRIAL COENZYME A DIPHOSPHATASE NUDT8"/>
    <property type="match status" value="1"/>
</dbReference>
<dbReference type="PANTHER" id="PTHR12992">
    <property type="entry name" value="NUDIX HYDROLASE"/>
    <property type="match status" value="1"/>
</dbReference>
<keyword evidence="3" id="KW-0479">Metal-binding</keyword>
<dbReference type="CDD" id="cd03426">
    <property type="entry name" value="NUDIX_CoAse_Nudt7"/>
    <property type="match status" value="1"/>
</dbReference>